<proteinExistence type="predicted"/>
<protein>
    <submittedName>
        <fullName evidence="2">NAD dependent epimerase/dehydratase family protein</fullName>
    </submittedName>
</protein>
<dbReference type="AlphaFoldDB" id="C4V3E7"/>
<organism evidence="2 3">
    <name type="scientific">Selenomonas flueggei ATCC 43531</name>
    <dbReference type="NCBI Taxonomy" id="638302"/>
    <lineage>
        <taxon>Bacteria</taxon>
        <taxon>Bacillati</taxon>
        <taxon>Bacillota</taxon>
        <taxon>Negativicutes</taxon>
        <taxon>Selenomonadales</taxon>
        <taxon>Selenomonadaceae</taxon>
        <taxon>Selenomonas</taxon>
    </lineage>
</organism>
<dbReference type="OrthoDB" id="9789543at2"/>
<keyword evidence="3" id="KW-1185">Reference proteome</keyword>
<dbReference type="RefSeq" id="WP_006689775.1">
    <property type="nucleotide sequence ID" value="NZ_GG694006.1"/>
</dbReference>
<name>C4V3E7_9FIRM</name>
<comment type="caution">
    <text evidence="2">The sequence shown here is derived from an EMBL/GenBank/DDBJ whole genome shotgun (WGS) entry which is preliminary data.</text>
</comment>
<evidence type="ECO:0000313" key="3">
    <source>
        <dbReference type="Proteomes" id="UP000005309"/>
    </source>
</evidence>
<dbReference type="Pfam" id="PF01370">
    <property type="entry name" value="Epimerase"/>
    <property type="match status" value="1"/>
</dbReference>
<gene>
    <name evidence="2" type="ORF">HMPREF0908_1041</name>
</gene>
<dbReference type="Gene3D" id="3.40.50.720">
    <property type="entry name" value="NAD(P)-binding Rossmann-like Domain"/>
    <property type="match status" value="1"/>
</dbReference>
<feature type="domain" description="NAD-dependent epimerase/dehydratase" evidence="1">
    <location>
        <begin position="5"/>
        <end position="219"/>
    </location>
</feature>
<dbReference type="EMBL" id="ACLA01000014">
    <property type="protein sequence ID" value="EEQ48561.1"/>
    <property type="molecule type" value="Genomic_DNA"/>
</dbReference>
<dbReference type="STRING" id="638302.HMPREF0908_1041"/>
<accession>C4V3E7</accession>
<dbReference type="SUPFAM" id="SSF51735">
    <property type="entry name" value="NAD(P)-binding Rossmann-fold domains"/>
    <property type="match status" value="1"/>
</dbReference>
<dbReference type="HOGENOM" id="CLU_007383_1_7_9"/>
<dbReference type="InterPro" id="IPR036291">
    <property type="entry name" value="NAD(P)-bd_dom_sf"/>
</dbReference>
<dbReference type="InterPro" id="IPR050177">
    <property type="entry name" value="Lipid_A_modif_metabolic_enz"/>
</dbReference>
<evidence type="ECO:0000259" key="1">
    <source>
        <dbReference type="Pfam" id="PF01370"/>
    </source>
</evidence>
<dbReference type="InterPro" id="IPR001509">
    <property type="entry name" value="Epimerase_deHydtase"/>
</dbReference>
<dbReference type="eggNOG" id="COG0451">
    <property type="taxonomic scope" value="Bacteria"/>
</dbReference>
<evidence type="ECO:0000313" key="2">
    <source>
        <dbReference type="EMBL" id="EEQ48561.1"/>
    </source>
</evidence>
<dbReference type="Proteomes" id="UP000005309">
    <property type="component" value="Unassembled WGS sequence"/>
</dbReference>
<dbReference type="PANTHER" id="PTHR43245">
    <property type="entry name" value="BIFUNCTIONAL POLYMYXIN RESISTANCE PROTEIN ARNA"/>
    <property type="match status" value="1"/>
</dbReference>
<sequence length="288" mass="32605">MKYRALITGATGFVGGYVAECLHAEGWHVSAVVRSTSQRDVLPPTVRDDMQFYDADQMPLLEIVRTAAPDVVFHLATYYTTVHSPAEIDALISANITFGTKLLDAMAQHGVQNFVYARSSWQYYRGDAYEPVNLYAASKEAFDAMVRFYESAHDLHSIRLTLFDTYGEHDRRNKLLAVLPTLAAQGKRLALSEGEQYVDFVHVKDAARAFLLAGQYLAEGHIERCGNYAVSSGHAIMLKELVRRYELLLGVKFPVDWGAKPYRAREVMMPWRGGRILPGWERMYKELM</sequence>
<reference evidence="2 3" key="1">
    <citation type="submission" date="2009-04" db="EMBL/GenBank/DDBJ databases">
        <authorList>
            <person name="Qin X."/>
            <person name="Bachman B."/>
            <person name="Battles P."/>
            <person name="Bell A."/>
            <person name="Bess C."/>
            <person name="Bickham C."/>
            <person name="Chaboub L."/>
            <person name="Chen D."/>
            <person name="Coyle M."/>
            <person name="Deiros D.R."/>
            <person name="Dinh H."/>
            <person name="Forbes L."/>
            <person name="Fowler G."/>
            <person name="Francisco L."/>
            <person name="Fu Q."/>
            <person name="Gubbala S."/>
            <person name="Hale W."/>
            <person name="Han Y."/>
            <person name="Hemphill L."/>
            <person name="Highlander S.K."/>
            <person name="Hirani K."/>
            <person name="Hogues M."/>
            <person name="Jackson L."/>
            <person name="Jakkamsetti A."/>
            <person name="Javaid M."/>
            <person name="Jiang H."/>
            <person name="Korchina V."/>
            <person name="Kovar C."/>
            <person name="Lara F."/>
            <person name="Lee S."/>
            <person name="Mata R."/>
            <person name="Mathew T."/>
            <person name="Moen C."/>
            <person name="Morales K."/>
            <person name="Munidasa M."/>
            <person name="Nazareth L."/>
            <person name="Ngo R."/>
            <person name="Nguyen L."/>
            <person name="Okwuonu G."/>
            <person name="Ongeri F."/>
            <person name="Patil S."/>
            <person name="Petrosino J."/>
            <person name="Pham C."/>
            <person name="Pham P."/>
            <person name="Pu L.-L."/>
            <person name="Puazo M."/>
            <person name="Raj R."/>
            <person name="Reid J."/>
            <person name="Rouhana J."/>
            <person name="Saada N."/>
            <person name="Shang Y."/>
            <person name="Simmons D."/>
            <person name="Thornton R."/>
            <person name="Warren J."/>
            <person name="Weissenberger G."/>
            <person name="Zhang J."/>
            <person name="Zhang L."/>
            <person name="Zhou C."/>
            <person name="Zhu D."/>
            <person name="Muzny D."/>
            <person name="Worley K."/>
            <person name="Gibbs R."/>
        </authorList>
    </citation>
    <scope>NUCLEOTIDE SEQUENCE [LARGE SCALE GENOMIC DNA]</scope>
    <source>
        <strain evidence="2 3">ATCC 43531</strain>
    </source>
</reference>